<evidence type="ECO:0000256" key="4">
    <source>
        <dbReference type="ARBA" id="ARBA00035194"/>
    </source>
</evidence>
<feature type="domain" description="Ribosomal protein L9" evidence="6">
    <location>
        <begin position="91"/>
        <end position="137"/>
    </location>
</feature>
<dbReference type="EMBL" id="QCYY01002114">
    <property type="protein sequence ID" value="ROT72756.1"/>
    <property type="molecule type" value="Genomic_DNA"/>
</dbReference>
<dbReference type="InterPro" id="IPR009027">
    <property type="entry name" value="Ribosomal_bL9/RNase_H1_N"/>
</dbReference>
<evidence type="ECO:0000256" key="1">
    <source>
        <dbReference type="ARBA" id="ARBA00010605"/>
    </source>
</evidence>
<evidence type="ECO:0000256" key="2">
    <source>
        <dbReference type="ARBA" id="ARBA00022980"/>
    </source>
</evidence>
<evidence type="ECO:0000313" key="8">
    <source>
        <dbReference type="Proteomes" id="UP000283509"/>
    </source>
</evidence>
<evidence type="ECO:0000256" key="5">
    <source>
        <dbReference type="ARBA" id="ARBA00035381"/>
    </source>
</evidence>
<accession>A0A423T8K0</accession>
<dbReference type="Gene3D" id="3.40.5.10">
    <property type="entry name" value="Ribosomal protein L9, N-terminal domain"/>
    <property type="match status" value="1"/>
</dbReference>
<dbReference type="AlphaFoldDB" id="A0A423T8K0"/>
<dbReference type="SUPFAM" id="SSF55658">
    <property type="entry name" value="L9 N-domain-like"/>
    <property type="match status" value="1"/>
</dbReference>
<dbReference type="InterPro" id="IPR020070">
    <property type="entry name" value="Ribosomal_bL9_N"/>
</dbReference>
<dbReference type="OrthoDB" id="5555409at2759"/>
<organism evidence="7 8">
    <name type="scientific">Penaeus vannamei</name>
    <name type="common">Whiteleg shrimp</name>
    <name type="synonym">Litopenaeus vannamei</name>
    <dbReference type="NCBI Taxonomy" id="6689"/>
    <lineage>
        <taxon>Eukaryota</taxon>
        <taxon>Metazoa</taxon>
        <taxon>Ecdysozoa</taxon>
        <taxon>Arthropoda</taxon>
        <taxon>Crustacea</taxon>
        <taxon>Multicrustacea</taxon>
        <taxon>Malacostraca</taxon>
        <taxon>Eumalacostraca</taxon>
        <taxon>Eucarida</taxon>
        <taxon>Decapoda</taxon>
        <taxon>Dendrobranchiata</taxon>
        <taxon>Penaeoidea</taxon>
        <taxon>Penaeidae</taxon>
        <taxon>Penaeus</taxon>
    </lineage>
</organism>
<name>A0A423T8K0_PENVA</name>
<keyword evidence="3" id="KW-0687">Ribonucleoprotein</keyword>
<evidence type="ECO:0000259" key="6">
    <source>
        <dbReference type="Pfam" id="PF01281"/>
    </source>
</evidence>
<evidence type="ECO:0000256" key="3">
    <source>
        <dbReference type="ARBA" id="ARBA00023274"/>
    </source>
</evidence>
<evidence type="ECO:0000313" key="7">
    <source>
        <dbReference type="EMBL" id="ROT72756.1"/>
    </source>
</evidence>
<dbReference type="Pfam" id="PF01281">
    <property type="entry name" value="Ribosomal_L9_N"/>
    <property type="match status" value="1"/>
</dbReference>
<dbReference type="STRING" id="6689.A0A423T8K0"/>
<dbReference type="Proteomes" id="UP000283509">
    <property type="component" value="Unassembled WGS sequence"/>
</dbReference>
<sequence length="290" mass="33134">MLRSLAQGLAQLHLHSTGSALSRVAARTLPVQELEAVIPAGYFIQARTTFVLKRKKKVELHKTTGKMRPFRARHYLYEMVEDTNVRKKDPVKVILTKPVEGLGSVGDVVEVKPHRARNHLLLPGLAVYASPENLEKYSNLIETSEIKDQPSSPFALRTAEQLSTRVISLSMNMKNPWQVEPWHVRVAFRKAGIIVPEEALTLPAKPITGPDLDLQDKEFLVKVKINDKEEANVRCRINHYSVNPRERIPWKAFHWEHVAEPIFPEEAEELDALARKNRHTRFPEQEEATM</sequence>
<dbReference type="GO" id="GO:0003735">
    <property type="term" value="F:structural constituent of ribosome"/>
    <property type="evidence" value="ECO:0007669"/>
    <property type="project" value="InterPro"/>
</dbReference>
<reference evidence="7 8" key="2">
    <citation type="submission" date="2019-01" db="EMBL/GenBank/DDBJ databases">
        <title>The decoding of complex shrimp genome reveals the adaptation for benthos swimmer, frequently molting mechanism and breeding impact on genome.</title>
        <authorList>
            <person name="Sun Y."/>
            <person name="Gao Y."/>
            <person name="Yu Y."/>
        </authorList>
    </citation>
    <scope>NUCLEOTIDE SEQUENCE [LARGE SCALE GENOMIC DNA]</scope>
    <source>
        <tissue evidence="7">Muscle</tissue>
    </source>
</reference>
<keyword evidence="2 7" id="KW-0689">Ribosomal protein</keyword>
<dbReference type="PANTHER" id="PTHR21368">
    <property type="entry name" value="50S RIBOSOMAL PROTEIN L9"/>
    <property type="match status" value="1"/>
</dbReference>
<reference evidence="7 8" key="1">
    <citation type="submission" date="2018-04" db="EMBL/GenBank/DDBJ databases">
        <authorList>
            <person name="Zhang X."/>
            <person name="Yuan J."/>
            <person name="Li F."/>
            <person name="Xiang J."/>
        </authorList>
    </citation>
    <scope>NUCLEOTIDE SEQUENCE [LARGE SCALE GENOMIC DNA]</scope>
    <source>
        <tissue evidence="7">Muscle</tissue>
    </source>
</reference>
<keyword evidence="8" id="KW-1185">Reference proteome</keyword>
<comment type="caution">
    <text evidence="7">The sequence shown here is derived from an EMBL/GenBank/DDBJ whole genome shotgun (WGS) entry which is preliminary data.</text>
</comment>
<dbReference type="InterPro" id="IPR036935">
    <property type="entry name" value="Ribosomal_bL9_N_sf"/>
</dbReference>
<comment type="similarity">
    <text evidence="1">Belongs to the bacterial ribosomal protein bL9 family.</text>
</comment>
<proteinExistence type="inferred from homology"/>
<gene>
    <name evidence="7" type="ORF">C7M84_008871</name>
</gene>
<dbReference type="GO" id="GO:0006412">
    <property type="term" value="P:translation"/>
    <property type="evidence" value="ECO:0007669"/>
    <property type="project" value="InterPro"/>
</dbReference>
<dbReference type="InterPro" id="IPR000244">
    <property type="entry name" value="Ribosomal_bL9"/>
</dbReference>
<dbReference type="GO" id="GO:1990904">
    <property type="term" value="C:ribonucleoprotein complex"/>
    <property type="evidence" value="ECO:0007669"/>
    <property type="project" value="UniProtKB-KW"/>
</dbReference>
<protein>
    <recommendedName>
        <fullName evidence="4">Large ribosomal subunit protein bL9m</fullName>
    </recommendedName>
    <alternativeName>
        <fullName evidence="5">39S ribosomal protein L9, mitochondrial</fullName>
    </alternativeName>
</protein>
<dbReference type="GO" id="GO:0005840">
    <property type="term" value="C:ribosome"/>
    <property type="evidence" value="ECO:0007669"/>
    <property type="project" value="UniProtKB-KW"/>
</dbReference>